<name>A0ABD0JB81_9CAEN</name>
<accession>A0ABD0JB81</accession>
<dbReference type="Gene3D" id="1.25.10.10">
    <property type="entry name" value="Leucine-rich Repeat Variant"/>
    <property type="match status" value="1"/>
</dbReference>
<evidence type="ECO:0000259" key="1">
    <source>
        <dbReference type="Pfam" id="PF13676"/>
    </source>
</evidence>
<dbReference type="PANTHER" id="PTHR46270">
    <property type="entry name" value="ARMADILLO-TYPE FOLD-RELATED"/>
    <property type="match status" value="1"/>
</dbReference>
<dbReference type="EMBL" id="JACVVK020000517">
    <property type="protein sequence ID" value="KAK7469454.1"/>
    <property type="molecule type" value="Genomic_DNA"/>
</dbReference>
<dbReference type="InterPro" id="IPR016024">
    <property type="entry name" value="ARM-type_fold"/>
</dbReference>
<dbReference type="InterPro" id="IPR000157">
    <property type="entry name" value="TIR_dom"/>
</dbReference>
<reference evidence="2 3" key="1">
    <citation type="journal article" date="2023" name="Sci. Data">
        <title>Genome assembly of the Korean intertidal mud-creeper Batillaria attramentaria.</title>
        <authorList>
            <person name="Patra A.K."/>
            <person name="Ho P.T."/>
            <person name="Jun S."/>
            <person name="Lee S.J."/>
            <person name="Kim Y."/>
            <person name="Won Y.J."/>
        </authorList>
    </citation>
    <scope>NUCLEOTIDE SEQUENCE [LARGE SCALE GENOMIC DNA]</scope>
    <source>
        <strain evidence="2">Wonlab-2016</strain>
    </source>
</reference>
<dbReference type="PANTHER" id="PTHR46270:SF2">
    <property type="entry name" value="TIR DOMAIN-CONTAINING PROTEIN"/>
    <property type="match status" value="1"/>
</dbReference>
<dbReference type="InterPro" id="IPR011989">
    <property type="entry name" value="ARM-like"/>
</dbReference>
<proteinExistence type="predicted"/>
<evidence type="ECO:0000313" key="2">
    <source>
        <dbReference type="EMBL" id="KAK7469454.1"/>
    </source>
</evidence>
<feature type="domain" description="TIR" evidence="1">
    <location>
        <begin position="352"/>
        <end position="466"/>
    </location>
</feature>
<sequence length="585" mass="65101">MDVDKVLRDLTKLAKKTEKIKQRNLSGNPNSKFCDHLNAVAETISKLSEFPTEDRKYGYATAAETLSDSGALDVVCDIAAELLESGEYEYEDKSDSLIEASCYVLLQLTGGSELAKDEVGQHKDLLPEILKKLQEWHGPHLERQLKASEEELLLSTINIVHNTALSEENVIRLRQLGATSTLRLYVGSSDPMLRIIAVLTLAAIVTEEEADSLATSADMVKTLLGTLQDALDDEDGGFQFQVSELALACLSCLWMLTFDKKNKEEMVKNEELLNVVSRMCRDMSLSSDCRRAADGIVWALNEVVELKEKGLAIAQDFLKMITTARQTRKASEAERKKTEADESAAGGNSGHVMLSYQWNDQPIVKELCQKLRSCGFTVWMDIDNMEGSLAQSMADAVDGSFAVVMCMSEKYKLSPACRQEASYAFDKRKEIIPLKMQKDFTLDGWLGLIVAGKLYFDFSEERPFERVIQAVKKAVPKNQGGKDGAVDASAIQVPLGASPAAKKESLLTDIESVKAWTPAEVQDFLQKNQLNGPKFERLSGSLIARLYRMYKEDEDKFFAYAENNLHLDAYESDQLEQSLKKITSA</sequence>
<protein>
    <recommendedName>
        <fullName evidence="1">TIR domain-containing protein</fullName>
    </recommendedName>
</protein>
<dbReference type="Pfam" id="PF13676">
    <property type="entry name" value="TIR_2"/>
    <property type="match status" value="1"/>
</dbReference>
<dbReference type="Gene3D" id="3.40.50.10140">
    <property type="entry name" value="Toll/interleukin-1 receptor homology (TIR) domain"/>
    <property type="match status" value="1"/>
</dbReference>
<evidence type="ECO:0000313" key="3">
    <source>
        <dbReference type="Proteomes" id="UP001519460"/>
    </source>
</evidence>
<dbReference type="SUPFAM" id="SSF52200">
    <property type="entry name" value="Toll/Interleukin receptor TIR domain"/>
    <property type="match status" value="1"/>
</dbReference>
<gene>
    <name evidence="2" type="ORF">BaRGS_00036520</name>
</gene>
<dbReference type="InterPro" id="IPR035897">
    <property type="entry name" value="Toll_tir_struct_dom_sf"/>
</dbReference>
<dbReference type="AlphaFoldDB" id="A0ABD0JB81"/>
<comment type="caution">
    <text evidence="2">The sequence shown here is derived from an EMBL/GenBank/DDBJ whole genome shotgun (WGS) entry which is preliminary data.</text>
</comment>
<dbReference type="Proteomes" id="UP001519460">
    <property type="component" value="Unassembled WGS sequence"/>
</dbReference>
<dbReference type="SUPFAM" id="SSF48371">
    <property type="entry name" value="ARM repeat"/>
    <property type="match status" value="1"/>
</dbReference>
<keyword evidence="3" id="KW-1185">Reference proteome</keyword>
<organism evidence="2 3">
    <name type="scientific">Batillaria attramentaria</name>
    <dbReference type="NCBI Taxonomy" id="370345"/>
    <lineage>
        <taxon>Eukaryota</taxon>
        <taxon>Metazoa</taxon>
        <taxon>Spiralia</taxon>
        <taxon>Lophotrochozoa</taxon>
        <taxon>Mollusca</taxon>
        <taxon>Gastropoda</taxon>
        <taxon>Caenogastropoda</taxon>
        <taxon>Sorbeoconcha</taxon>
        <taxon>Cerithioidea</taxon>
        <taxon>Batillariidae</taxon>
        <taxon>Batillaria</taxon>
    </lineage>
</organism>